<dbReference type="PANTHER" id="PTHR46339">
    <property type="entry name" value="PROTEIN CBG15282-RELATED"/>
    <property type="match status" value="1"/>
</dbReference>
<dbReference type="CDD" id="cd00109">
    <property type="entry name" value="Kunitz-type"/>
    <property type="match status" value="1"/>
</dbReference>
<dbReference type="InterPro" id="IPR053014">
    <property type="entry name" value="Cuticle_assoc_divergent"/>
</dbReference>
<dbReference type="Gene3D" id="4.10.410.10">
    <property type="entry name" value="Pancreatic trypsin inhibitor Kunitz domain"/>
    <property type="match status" value="2"/>
</dbReference>
<dbReference type="Pfam" id="PF00014">
    <property type="entry name" value="Kunitz_BPTI"/>
    <property type="match status" value="2"/>
</dbReference>
<dbReference type="PROSITE" id="PS00280">
    <property type="entry name" value="BPTI_KUNITZ_1"/>
    <property type="match status" value="1"/>
</dbReference>
<dbReference type="InterPro" id="IPR036880">
    <property type="entry name" value="Kunitz_BPTI_sf"/>
</dbReference>
<proteinExistence type="predicted"/>
<accession>A0A8R1E6X5</accession>
<dbReference type="PANTHER" id="PTHR46339:SF3">
    <property type="entry name" value="PROTEIN CBG06944"/>
    <property type="match status" value="1"/>
</dbReference>
<organism evidence="2 3">
    <name type="scientific">Caenorhabditis japonica</name>
    <dbReference type="NCBI Taxonomy" id="281687"/>
    <lineage>
        <taxon>Eukaryota</taxon>
        <taxon>Metazoa</taxon>
        <taxon>Ecdysozoa</taxon>
        <taxon>Nematoda</taxon>
        <taxon>Chromadorea</taxon>
        <taxon>Rhabditida</taxon>
        <taxon>Rhabditina</taxon>
        <taxon>Rhabditomorpha</taxon>
        <taxon>Rhabditoidea</taxon>
        <taxon>Rhabditidae</taxon>
        <taxon>Peloderinae</taxon>
        <taxon>Caenorhabditis</taxon>
    </lineage>
</organism>
<evidence type="ECO:0000313" key="3">
    <source>
        <dbReference type="Proteomes" id="UP000005237"/>
    </source>
</evidence>
<dbReference type="PROSITE" id="PS50279">
    <property type="entry name" value="BPTI_KUNITZ_2"/>
    <property type="match status" value="2"/>
</dbReference>
<feature type="domain" description="BPTI/Kunitz inhibitor" evidence="1">
    <location>
        <begin position="136"/>
        <end position="186"/>
    </location>
</feature>
<dbReference type="InterPro" id="IPR002223">
    <property type="entry name" value="Kunitz_BPTI"/>
</dbReference>
<dbReference type="InterPro" id="IPR006150">
    <property type="entry name" value="Cys_repeat_1"/>
</dbReference>
<dbReference type="InterPro" id="IPR020901">
    <property type="entry name" value="Prtase_inh_Kunz-CS"/>
</dbReference>
<protein>
    <recommendedName>
        <fullName evidence="1">BPTI/Kunitz inhibitor domain-containing protein</fullName>
    </recommendedName>
</protein>
<keyword evidence="3" id="KW-1185">Reference proteome</keyword>
<dbReference type="SMART" id="SM00131">
    <property type="entry name" value="KU"/>
    <property type="match status" value="2"/>
</dbReference>
<evidence type="ECO:0000259" key="1">
    <source>
        <dbReference type="PROSITE" id="PS50279"/>
    </source>
</evidence>
<dbReference type="SUPFAM" id="SSF57362">
    <property type="entry name" value="BPTI-like"/>
    <property type="match status" value="2"/>
</dbReference>
<dbReference type="GO" id="GO:0004867">
    <property type="term" value="F:serine-type endopeptidase inhibitor activity"/>
    <property type="evidence" value="ECO:0007669"/>
    <property type="project" value="InterPro"/>
</dbReference>
<dbReference type="AlphaFoldDB" id="A0A8R1E6X5"/>
<dbReference type="EnsemblMetazoa" id="CJA21895.1">
    <property type="protein sequence ID" value="CJA21895.1"/>
    <property type="gene ID" value="WBGene00177467"/>
</dbReference>
<reference evidence="3" key="1">
    <citation type="submission" date="2010-08" db="EMBL/GenBank/DDBJ databases">
        <authorList>
            <consortium name="Caenorhabditis japonica Sequencing Consortium"/>
            <person name="Wilson R.K."/>
        </authorList>
    </citation>
    <scope>NUCLEOTIDE SEQUENCE [LARGE SCALE GENOMIC DNA]</scope>
    <source>
        <strain evidence="3">DF5081</strain>
    </source>
</reference>
<name>A0A8R1E6X5_CAEJA</name>
<evidence type="ECO:0000313" key="2">
    <source>
        <dbReference type="EnsemblMetazoa" id="CJA21895.1"/>
    </source>
</evidence>
<dbReference type="PRINTS" id="PR00759">
    <property type="entry name" value="BASICPTASE"/>
</dbReference>
<feature type="domain" description="BPTI/Kunitz inhibitor" evidence="1">
    <location>
        <begin position="240"/>
        <end position="273"/>
    </location>
</feature>
<dbReference type="Proteomes" id="UP000005237">
    <property type="component" value="Unassembled WGS sequence"/>
</dbReference>
<reference evidence="2" key="2">
    <citation type="submission" date="2022-06" db="UniProtKB">
        <authorList>
            <consortium name="EnsemblMetazoa"/>
        </authorList>
    </citation>
    <scope>IDENTIFICATION</scope>
    <source>
        <strain evidence="2">DF5081</strain>
    </source>
</reference>
<dbReference type="SMART" id="SM00289">
    <property type="entry name" value="WR1"/>
    <property type="match status" value="1"/>
</dbReference>
<sequence length="273" mass="30660">MTSNAPQSEANIFAVRLQAQFAQPEVDDPSISSHETPSIIRDFWCTLAKSRSVSTTIRAPDDAKTLCTRVPAEITTTFCRNTSVKCTVRAFNVNGDRRCGLERKRKGVRTIISARRLTSAKRIRACVVRENVETICAQPLRIGDCTENVKRYWYNAKTRQCQMFEYTGCQGNDNNFDSILDCQNFCKNAIPEPKCIQGQAYKDMFGNFVTCSNGMGCPANYECYFDGSQWGCCPTKAFTCSLNPDAGIQCGAGSTFKYYYNPQTQNCESFQYN</sequence>